<dbReference type="Proteomes" id="UP000053860">
    <property type="component" value="Unassembled WGS sequence"/>
</dbReference>
<reference evidence="2" key="1">
    <citation type="journal article" date="2015" name="MBio">
        <title>Genome-Resolved Metagenomic Analysis Reveals Roles for Candidate Phyla and Other Microbial Community Members in Biogeochemical Transformations in Oil Reservoirs.</title>
        <authorList>
            <person name="Hu P."/>
            <person name="Tom L."/>
            <person name="Singh A."/>
            <person name="Thomas B.C."/>
            <person name="Baker B.J."/>
            <person name="Piceno Y.M."/>
            <person name="Andersen G.L."/>
            <person name="Banfield J.F."/>
        </authorList>
    </citation>
    <scope>NUCLEOTIDE SEQUENCE [LARGE SCALE GENOMIC DNA]</scope>
</reference>
<dbReference type="AlphaFoldDB" id="A0A101HJN1"/>
<evidence type="ECO:0000313" key="2">
    <source>
        <dbReference type="Proteomes" id="UP000053860"/>
    </source>
</evidence>
<evidence type="ECO:0000313" key="1">
    <source>
        <dbReference type="EMBL" id="KUK77953.1"/>
    </source>
</evidence>
<organism evidence="1 2">
    <name type="scientific">Proteiniphilum acetatigenes</name>
    <dbReference type="NCBI Taxonomy" id="294710"/>
    <lineage>
        <taxon>Bacteria</taxon>
        <taxon>Pseudomonadati</taxon>
        <taxon>Bacteroidota</taxon>
        <taxon>Bacteroidia</taxon>
        <taxon>Bacteroidales</taxon>
        <taxon>Dysgonomonadaceae</taxon>
        <taxon>Proteiniphilum</taxon>
    </lineage>
</organism>
<comment type="caution">
    <text evidence="1">The sequence shown here is derived from an EMBL/GenBank/DDBJ whole genome shotgun (WGS) entry which is preliminary data.</text>
</comment>
<proteinExistence type="predicted"/>
<gene>
    <name evidence="1" type="ORF">XD92_0628</name>
</gene>
<accession>A0A101HJN1</accession>
<sequence>MKVLEGKNKSFMRLPWLKYALDWNFKGLFTTFCRGAPPIRTVGFHQIQD</sequence>
<dbReference type="EMBL" id="LGGN01000093">
    <property type="protein sequence ID" value="KUK77953.1"/>
    <property type="molecule type" value="Genomic_DNA"/>
</dbReference>
<protein>
    <submittedName>
        <fullName evidence="1">Uncharacterized protein</fullName>
    </submittedName>
</protein>
<name>A0A101HJN1_9BACT</name>